<dbReference type="RefSeq" id="WP_107395969.1">
    <property type="nucleotide sequence ID" value="NZ_PHHF01000079.1"/>
</dbReference>
<gene>
    <name evidence="1" type="ORF">CV103_20085</name>
</gene>
<accession>A0A2T4HM03</accession>
<evidence type="ECO:0000313" key="2">
    <source>
        <dbReference type="Proteomes" id="UP000241206"/>
    </source>
</evidence>
<comment type="caution">
    <text evidence="1">The sequence shown here is derived from an EMBL/GenBank/DDBJ whole genome shotgun (WGS) entry which is preliminary data.</text>
</comment>
<keyword evidence="2" id="KW-1185">Reference proteome</keyword>
<protein>
    <recommendedName>
        <fullName evidence="3">DUF2958 domain-containing protein</fullName>
    </recommendedName>
</protein>
<organism evidence="1 2">
    <name type="scientific">Edaphosphingomonas fennica</name>
    <dbReference type="NCBI Taxonomy" id="114404"/>
    <lineage>
        <taxon>Bacteria</taxon>
        <taxon>Pseudomonadati</taxon>
        <taxon>Pseudomonadota</taxon>
        <taxon>Alphaproteobacteria</taxon>
        <taxon>Sphingomonadales</taxon>
        <taxon>Rhizorhabdaceae</taxon>
        <taxon>Edaphosphingomonas</taxon>
    </lineage>
</organism>
<proteinExistence type="predicted"/>
<name>A0A2T4HM03_9SPHN</name>
<dbReference type="Proteomes" id="UP000241206">
    <property type="component" value="Unassembled WGS sequence"/>
</dbReference>
<reference evidence="1 2" key="1">
    <citation type="submission" date="2017-11" db="EMBL/GenBank/DDBJ databases">
        <title>Sphingomonas oleivorans sp. nov., isolated from oil-contaminated soil.</title>
        <authorList>
            <person name="Wang L."/>
            <person name="Chen L."/>
        </authorList>
    </citation>
    <scope>NUCLEOTIDE SEQUENCE [LARGE SCALE GENOMIC DNA]</scope>
    <source>
        <strain evidence="1 2">K101</strain>
    </source>
</reference>
<dbReference type="InterPro" id="IPR021341">
    <property type="entry name" value="DUF2958"/>
</dbReference>
<dbReference type="Pfam" id="PF11171">
    <property type="entry name" value="DUF2958"/>
    <property type="match status" value="1"/>
</dbReference>
<evidence type="ECO:0008006" key="3">
    <source>
        <dbReference type="Google" id="ProtNLM"/>
    </source>
</evidence>
<sequence>MILLTPELRFALRANEINRHAAAMGGRAEPDPVPVAKFFNPLGAATWLATELYDDGDTLFGLADLGFGCPELGVFSLSEMAGVHLPFGMGIERDLSFESIHPISTWTEWARRAGSILWAETLLRRAARGGDGPELPPSGG</sequence>
<dbReference type="EMBL" id="PHHF01000079">
    <property type="protein sequence ID" value="PTD16815.1"/>
    <property type="molecule type" value="Genomic_DNA"/>
</dbReference>
<dbReference type="AlphaFoldDB" id="A0A2T4HM03"/>
<evidence type="ECO:0000313" key="1">
    <source>
        <dbReference type="EMBL" id="PTD16815.1"/>
    </source>
</evidence>